<name>A0A521AJZ2_9BACT</name>
<evidence type="ECO:0000313" key="2">
    <source>
        <dbReference type="Proteomes" id="UP000317593"/>
    </source>
</evidence>
<evidence type="ECO:0000313" key="1">
    <source>
        <dbReference type="EMBL" id="SMO35159.1"/>
    </source>
</evidence>
<accession>A0A521AJZ2</accession>
<dbReference type="RefSeq" id="WP_142712640.1">
    <property type="nucleotide sequence ID" value="NZ_FXTH01000001.1"/>
</dbReference>
<dbReference type="Gene3D" id="3.40.390.10">
    <property type="entry name" value="Collagenase (Catalytic Domain)"/>
    <property type="match status" value="1"/>
</dbReference>
<dbReference type="OrthoDB" id="1121673at2"/>
<protein>
    <recommendedName>
        <fullName evidence="3">Peptidase</fullName>
    </recommendedName>
</protein>
<reference evidence="1 2" key="1">
    <citation type="submission" date="2017-05" db="EMBL/GenBank/DDBJ databases">
        <authorList>
            <person name="Varghese N."/>
            <person name="Submissions S."/>
        </authorList>
    </citation>
    <scope>NUCLEOTIDE SEQUENCE [LARGE SCALE GENOMIC DNA]</scope>
    <source>
        <strain evidence="1 2">DSM 21194</strain>
    </source>
</reference>
<sequence>MDIAKRYYFLAPLFAFVLSFTLHGCLDSSTGVDNNTNQFVSRAAPGASAKVFLEDSSFASLSVEIDYMPGHQPSQDALDSLKTFLQKRLHKSDITINTPTEVQSGGGGTYSANEIRSFEEKYRNNYTDSRNNTLHAYFLITDGKYQEQNNVLGIAYYNTSMAFFGSTIEEASSGLGAPPREKVEGTVFQHEFGHILGLVGNGTPTQSDHKTAGSAHCTADECLMKSTVETTDFFANLFDGSIPDLDPQCVTDLQANGGK</sequence>
<organism evidence="1 2">
    <name type="scientific">Fodinibius sediminis</name>
    <dbReference type="NCBI Taxonomy" id="1214077"/>
    <lineage>
        <taxon>Bacteria</taxon>
        <taxon>Pseudomonadati</taxon>
        <taxon>Balneolota</taxon>
        <taxon>Balneolia</taxon>
        <taxon>Balneolales</taxon>
        <taxon>Balneolaceae</taxon>
        <taxon>Fodinibius</taxon>
    </lineage>
</organism>
<dbReference type="SUPFAM" id="SSF55486">
    <property type="entry name" value="Metalloproteases ('zincins'), catalytic domain"/>
    <property type="match status" value="1"/>
</dbReference>
<gene>
    <name evidence="1" type="ORF">SAMN06265218_101172</name>
</gene>
<evidence type="ECO:0008006" key="3">
    <source>
        <dbReference type="Google" id="ProtNLM"/>
    </source>
</evidence>
<dbReference type="AlphaFoldDB" id="A0A521AJZ2"/>
<dbReference type="GO" id="GO:0008237">
    <property type="term" value="F:metallopeptidase activity"/>
    <property type="evidence" value="ECO:0007669"/>
    <property type="project" value="InterPro"/>
</dbReference>
<dbReference type="Proteomes" id="UP000317593">
    <property type="component" value="Unassembled WGS sequence"/>
</dbReference>
<proteinExistence type="predicted"/>
<dbReference type="EMBL" id="FXTH01000001">
    <property type="protein sequence ID" value="SMO35159.1"/>
    <property type="molecule type" value="Genomic_DNA"/>
</dbReference>
<dbReference type="InterPro" id="IPR024079">
    <property type="entry name" value="MetalloPept_cat_dom_sf"/>
</dbReference>
<keyword evidence="2" id="KW-1185">Reference proteome</keyword>